<feature type="compositionally biased region" description="Low complexity" evidence="1">
    <location>
        <begin position="86"/>
        <end position="95"/>
    </location>
</feature>
<feature type="region of interest" description="Disordered" evidence="1">
    <location>
        <begin position="222"/>
        <end position="249"/>
    </location>
</feature>
<feature type="region of interest" description="Disordered" evidence="1">
    <location>
        <begin position="794"/>
        <end position="845"/>
    </location>
</feature>
<dbReference type="AlphaFoldDB" id="A0AAV5RME1"/>
<dbReference type="InterPro" id="IPR018564">
    <property type="entry name" value="Repl_chkpnt_MRC1_dom"/>
</dbReference>
<protein>
    <recommendedName>
        <fullName evidence="2">DNA replication checkpoint mediator MRC1 domain-containing protein</fullName>
    </recommendedName>
</protein>
<feature type="compositionally biased region" description="Basic and acidic residues" evidence="1">
    <location>
        <begin position="60"/>
        <end position="85"/>
    </location>
</feature>
<dbReference type="Pfam" id="PF09444">
    <property type="entry name" value="MRC1"/>
    <property type="match status" value="1"/>
</dbReference>
<feature type="compositionally biased region" description="Acidic residues" evidence="1">
    <location>
        <begin position="50"/>
        <end position="59"/>
    </location>
</feature>
<feature type="compositionally biased region" description="Polar residues" evidence="1">
    <location>
        <begin position="592"/>
        <end position="602"/>
    </location>
</feature>
<feature type="region of interest" description="Disordered" evidence="1">
    <location>
        <begin position="390"/>
        <end position="438"/>
    </location>
</feature>
<feature type="compositionally biased region" description="Acidic residues" evidence="1">
    <location>
        <begin position="394"/>
        <end position="420"/>
    </location>
</feature>
<feature type="compositionally biased region" description="Polar residues" evidence="1">
    <location>
        <begin position="105"/>
        <end position="125"/>
    </location>
</feature>
<gene>
    <name evidence="3" type="ORF">DASB73_036520</name>
</gene>
<sequence>MNTIAGVDLNDLPLGQRFDELLKHLEDNSDDSGDDFSQFLGKRKLNETLNSDDDEEIEKQDEHNKLDKSEANSDDSAHENDDENNHNNNNNNNNHESNDCPPSPTSESSSNWLANFNTNSTLFSKTTKEDLSSEDESCEDMNYDENEEILASVYKKTGLTRPDKSSLKKEQNSKKLMTSKKKQEEAARTDLEIERNMKGEIGTHNAKTNKIAEFLNELADSSDLETPALSGSDVEDAQHDSDVDEESTPEIAAARLGLKDNLEPQVKIKVPHLASFVANFDSDDDLEIVPETKTNKMSKAIKDMLEFSGGRGRSAADQTINAERNNLYKLELKQAATRKAEKLKALEDQDIDVDTMRQSIKDIHKKQNKQGNALSRLDREREIADEIWRMENQGNDDDANNDSDGLSEYESDGAADEVDHDEASQNTRMERKTRIIPDDISSEVPEGFNSYADNFTEATELIQPTIINAERASTVTDLEVNKTLSQDTENQFIRVGQAHHDVTTTQYVQPASQSAVADLLGLSEPETLEDEEDEDEDDDEDELKIQDETHGDGLLSDMSLYKLPENTSISQNMTELKKLHLKRQAEIEQRAHQNSTKTNPASSEPLREKQSIHKFLEDEAEESEEDNPRHGRLSDNDSDGEDDAENDQDLEELVDNQNQKLNENDWSIRAKHLQDELLNEEQMLNRVVSDVKGNFRNRGSRTLGEQFLEDEEDSNDHDKALRALITKNKRRHESVVKATKLNSTRRTSAFFASVTEGLVSSTAPRSTSRSSSSVQEGLQFLKAIAEKEQKGFDADLRSDDLPDTNGFVPELDRIQVRKHSTVSSRQRGSQSSNGSSRSNSLANLDAQKTGTITENYWGKRVSTYASRICSVESTKNSVEIINSLRSKSSMMKRSTLEPMAAGRVKARKILPDANHLQNRQLFKRNWLD</sequence>
<evidence type="ECO:0000256" key="1">
    <source>
        <dbReference type="SAM" id="MobiDB-lite"/>
    </source>
</evidence>
<feature type="compositionally biased region" description="Basic and acidic residues" evidence="1">
    <location>
        <begin position="428"/>
        <end position="437"/>
    </location>
</feature>
<evidence type="ECO:0000313" key="4">
    <source>
        <dbReference type="Proteomes" id="UP001362899"/>
    </source>
</evidence>
<evidence type="ECO:0000259" key="2">
    <source>
        <dbReference type="Pfam" id="PF09444"/>
    </source>
</evidence>
<dbReference type="EMBL" id="BTGC01000008">
    <property type="protein sequence ID" value="GMM52689.1"/>
    <property type="molecule type" value="Genomic_DNA"/>
</dbReference>
<feature type="compositionally biased region" description="Basic and acidic residues" evidence="1">
    <location>
        <begin position="626"/>
        <end position="635"/>
    </location>
</feature>
<feature type="region of interest" description="Disordered" evidence="1">
    <location>
        <begin position="588"/>
        <end position="646"/>
    </location>
</feature>
<name>A0AAV5RME1_STABA</name>
<evidence type="ECO:0000313" key="3">
    <source>
        <dbReference type="EMBL" id="GMM52689.1"/>
    </source>
</evidence>
<feature type="compositionally biased region" description="Acidic residues" evidence="1">
    <location>
        <begin position="132"/>
        <end position="148"/>
    </location>
</feature>
<comment type="caution">
    <text evidence="3">The sequence shown here is derived from an EMBL/GenBank/DDBJ whole genome shotgun (WGS) entry which is preliminary data.</text>
</comment>
<dbReference type="Proteomes" id="UP001362899">
    <property type="component" value="Unassembled WGS sequence"/>
</dbReference>
<accession>A0AAV5RME1</accession>
<feature type="compositionally biased region" description="Basic and acidic residues" evidence="1">
    <location>
        <begin position="161"/>
        <end position="173"/>
    </location>
</feature>
<feature type="domain" description="DNA replication checkpoint mediator MRC1" evidence="2">
    <location>
        <begin position="609"/>
        <end position="752"/>
    </location>
</feature>
<feature type="region of interest" description="Disordered" evidence="1">
    <location>
        <begin position="46"/>
        <end position="205"/>
    </location>
</feature>
<feature type="compositionally biased region" description="Low complexity" evidence="1">
    <location>
        <begin position="823"/>
        <end position="840"/>
    </location>
</feature>
<feature type="compositionally biased region" description="Acidic residues" evidence="1">
    <location>
        <begin position="636"/>
        <end position="646"/>
    </location>
</feature>
<feature type="compositionally biased region" description="Basic and acidic residues" evidence="1">
    <location>
        <begin position="605"/>
        <end position="617"/>
    </location>
</feature>
<keyword evidence="4" id="KW-1185">Reference proteome</keyword>
<proteinExistence type="predicted"/>
<feature type="compositionally biased region" description="Basic and acidic residues" evidence="1">
    <location>
        <begin position="181"/>
        <end position="198"/>
    </location>
</feature>
<organism evidence="3 4">
    <name type="scientific">Starmerella bacillaris</name>
    <name type="common">Yeast</name>
    <name type="synonym">Candida zemplinina</name>
    <dbReference type="NCBI Taxonomy" id="1247836"/>
    <lineage>
        <taxon>Eukaryota</taxon>
        <taxon>Fungi</taxon>
        <taxon>Dikarya</taxon>
        <taxon>Ascomycota</taxon>
        <taxon>Saccharomycotina</taxon>
        <taxon>Dipodascomycetes</taxon>
        <taxon>Dipodascales</taxon>
        <taxon>Trichomonascaceae</taxon>
        <taxon>Starmerella</taxon>
    </lineage>
</organism>
<reference evidence="3 4" key="1">
    <citation type="journal article" date="2023" name="Elife">
        <title>Identification of key yeast species and microbe-microbe interactions impacting larval growth of Drosophila in the wild.</title>
        <authorList>
            <person name="Mure A."/>
            <person name="Sugiura Y."/>
            <person name="Maeda R."/>
            <person name="Honda K."/>
            <person name="Sakurai N."/>
            <person name="Takahashi Y."/>
            <person name="Watada M."/>
            <person name="Katoh T."/>
            <person name="Gotoh A."/>
            <person name="Gotoh Y."/>
            <person name="Taniguchi I."/>
            <person name="Nakamura K."/>
            <person name="Hayashi T."/>
            <person name="Katayama T."/>
            <person name="Uemura T."/>
            <person name="Hattori Y."/>
        </authorList>
    </citation>
    <scope>NUCLEOTIDE SEQUENCE [LARGE SCALE GENOMIC DNA]</scope>
    <source>
        <strain evidence="3 4">SB-73</strain>
    </source>
</reference>